<feature type="compositionally biased region" description="Basic residues" evidence="1">
    <location>
        <begin position="83"/>
        <end position="93"/>
    </location>
</feature>
<dbReference type="Proteomes" id="UP001054837">
    <property type="component" value="Unassembled WGS sequence"/>
</dbReference>
<name>A0AAV4VCG6_9ARAC</name>
<evidence type="ECO:0000313" key="2">
    <source>
        <dbReference type="EMBL" id="GIY67952.1"/>
    </source>
</evidence>
<dbReference type="AlphaFoldDB" id="A0AAV4VCG6"/>
<sequence>MSKQPDAGKNPGIFRGSVSFARREILEALPLLHRVAFYEGERSWNSNSALEAHERSAAFAFSNGYSHAQKGGFEFRADETRNNRRIRPQKRKR</sequence>
<proteinExistence type="predicted"/>
<evidence type="ECO:0000256" key="1">
    <source>
        <dbReference type="SAM" id="MobiDB-lite"/>
    </source>
</evidence>
<evidence type="ECO:0000313" key="3">
    <source>
        <dbReference type="Proteomes" id="UP001054837"/>
    </source>
</evidence>
<organism evidence="2 3">
    <name type="scientific">Caerostris darwini</name>
    <dbReference type="NCBI Taxonomy" id="1538125"/>
    <lineage>
        <taxon>Eukaryota</taxon>
        <taxon>Metazoa</taxon>
        <taxon>Ecdysozoa</taxon>
        <taxon>Arthropoda</taxon>
        <taxon>Chelicerata</taxon>
        <taxon>Arachnida</taxon>
        <taxon>Araneae</taxon>
        <taxon>Araneomorphae</taxon>
        <taxon>Entelegynae</taxon>
        <taxon>Araneoidea</taxon>
        <taxon>Araneidae</taxon>
        <taxon>Caerostris</taxon>
    </lineage>
</organism>
<accession>A0AAV4VCG6</accession>
<keyword evidence="3" id="KW-1185">Reference proteome</keyword>
<dbReference type="EMBL" id="BPLQ01012806">
    <property type="protein sequence ID" value="GIY67952.1"/>
    <property type="molecule type" value="Genomic_DNA"/>
</dbReference>
<feature type="region of interest" description="Disordered" evidence="1">
    <location>
        <begin position="74"/>
        <end position="93"/>
    </location>
</feature>
<protein>
    <submittedName>
        <fullName evidence="2">Uncharacterized protein</fullName>
    </submittedName>
</protein>
<gene>
    <name evidence="2" type="ORF">CDAR_243551</name>
</gene>
<comment type="caution">
    <text evidence="2">The sequence shown here is derived from an EMBL/GenBank/DDBJ whole genome shotgun (WGS) entry which is preliminary data.</text>
</comment>
<reference evidence="2 3" key="1">
    <citation type="submission" date="2021-06" db="EMBL/GenBank/DDBJ databases">
        <title>Caerostris darwini draft genome.</title>
        <authorList>
            <person name="Kono N."/>
            <person name="Arakawa K."/>
        </authorList>
    </citation>
    <scope>NUCLEOTIDE SEQUENCE [LARGE SCALE GENOMIC DNA]</scope>
</reference>